<dbReference type="Pfam" id="PF00254">
    <property type="entry name" value="FKBP_C"/>
    <property type="match status" value="1"/>
</dbReference>
<evidence type="ECO:0000313" key="9">
    <source>
        <dbReference type="Proteomes" id="UP000249177"/>
    </source>
</evidence>
<evidence type="ECO:0000256" key="1">
    <source>
        <dbReference type="ARBA" id="ARBA00000971"/>
    </source>
</evidence>
<protein>
    <recommendedName>
        <fullName evidence="6">Peptidyl-prolyl cis-trans isomerase</fullName>
        <ecNumber evidence="6">5.2.1.8</ecNumber>
    </recommendedName>
</protein>
<dbReference type="InterPro" id="IPR046357">
    <property type="entry name" value="PPIase_dom_sf"/>
</dbReference>
<evidence type="ECO:0000313" key="8">
    <source>
        <dbReference type="EMBL" id="PZX94938.1"/>
    </source>
</evidence>
<comment type="caution">
    <text evidence="8">The sequence shown here is derived from an EMBL/GenBank/DDBJ whole genome shotgun (WGS) entry which is preliminary data.</text>
</comment>
<accession>A0A2W7TY22</accession>
<reference evidence="8 9" key="1">
    <citation type="submission" date="2018-06" db="EMBL/GenBank/DDBJ databases">
        <title>Flavobacterium sp IMCC34762, genome.</title>
        <authorList>
            <person name="Joung Y."/>
            <person name="Cho J."/>
            <person name="Song J."/>
        </authorList>
    </citation>
    <scope>NUCLEOTIDE SEQUENCE [LARGE SCALE GENOMIC DNA]</scope>
    <source>
        <strain evidence="8 9">IMCC34762</strain>
    </source>
</reference>
<dbReference type="PROSITE" id="PS50059">
    <property type="entry name" value="FKBP_PPIASE"/>
    <property type="match status" value="1"/>
</dbReference>
<dbReference type="AlphaFoldDB" id="A0A2W7TY22"/>
<gene>
    <name evidence="8" type="ORF">DOS84_05155</name>
</gene>
<dbReference type="Proteomes" id="UP000249177">
    <property type="component" value="Unassembled WGS sequence"/>
</dbReference>
<evidence type="ECO:0000256" key="5">
    <source>
        <dbReference type="PROSITE-ProRule" id="PRU00277"/>
    </source>
</evidence>
<comment type="similarity">
    <text evidence="2 6">Belongs to the FKBP-type PPIase family.</text>
</comment>
<keyword evidence="9" id="KW-1185">Reference proteome</keyword>
<keyword evidence="4 5" id="KW-0413">Isomerase</keyword>
<evidence type="ECO:0000259" key="7">
    <source>
        <dbReference type="PROSITE" id="PS50059"/>
    </source>
</evidence>
<dbReference type="OrthoDB" id="9814548at2"/>
<organism evidence="8 9">
    <name type="scientific">Flavobacterium aquariorum</name>
    <dbReference type="NCBI Taxonomy" id="2217670"/>
    <lineage>
        <taxon>Bacteria</taxon>
        <taxon>Pseudomonadati</taxon>
        <taxon>Bacteroidota</taxon>
        <taxon>Flavobacteriia</taxon>
        <taxon>Flavobacteriales</taxon>
        <taxon>Flavobacteriaceae</taxon>
        <taxon>Flavobacterium</taxon>
    </lineage>
</organism>
<evidence type="ECO:0000256" key="6">
    <source>
        <dbReference type="RuleBase" id="RU003915"/>
    </source>
</evidence>
<dbReference type="GO" id="GO:0003755">
    <property type="term" value="F:peptidyl-prolyl cis-trans isomerase activity"/>
    <property type="evidence" value="ECO:0007669"/>
    <property type="project" value="UniProtKB-UniRule"/>
</dbReference>
<dbReference type="PANTHER" id="PTHR43811">
    <property type="entry name" value="FKBP-TYPE PEPTIDYL-PROLYL CIS-TRANS ISOMERASE FKPA"/>
    <property type="match status" value="1"/>
</dbReference>
<name>A0A2W7TY22_9FLAO</name>
<evidence type="ECO:0000256" key="2">
    <source>
        <dbReference type="ARBA" id="ARBA00006577"/>
    </source>
</evidence>
<dbReference type="RefSeq" id="WP_111409032.1">
    <property type="nucleotide sequence ID" value="NZ_QKXH01000002.1"/>
</dbReference>
<evidence type="ECO:0000256" key="4">
    <source>
        <dbReference type="ARBA" id="ARBA00023235"/>
    </source>
</evidence>
<dbReference type="SUPFAM" id="SSF54534">
    <property type="entry name" value="FKBP-like"/>
    <property type="match status" value="1"/>
</dbReference>
<sequence>MKHLLSALVALTLLISCNKNKEVTNEVTKETPVDYVAKNDKEITDYLAKNNLKAEKSESGLYYVINEPGTGAQPTATSNVTVAYKGYFTNGNVFDESKPEGISFGLDQVVKGWTEGIPHFKAGGSGILLVPAHLGYGNETMGPIPGGSALIFDVKLISVN</sequence>
<dbReference type="InterPro" id="IPR001179">
    <property type="entry name" value="PPIase_FKBP_dom"/>
</dbReference>
<proteinExistence type="inferred from homology"/>
<comment type="catalytic activity">
    <reaction evidence="1 5 6">
        <text>[protein]-peptidylproline (omega=180) = [protein]-peptidylproline (omega=0)</text>
        <dbReference type="Rhea" id="RHEA:16237"/>
        <dbReference type="Rhea" id="RHEA-COMP:10747"/>
        <dbReference type="Rhea" id="RHEA-COMP:10748"/>
        <dbReference type="ChEBI" id="CHEBI:83833"/>
        <dbReference type="ChEBI" id="CHEBI:83834"/>
        <dbReference type="EC" id="5.2.1.8"/>
    </reaction>
</comment>
<feature type="domain" description="PPIase FKBP-type" evidence="7">
    <location>
        <begin position="77"/>
        <end position="160"/>
    </location>
</feature>
<keyword evidence="3 5" id="KW-0697">Rotamase</keyword>
<dbReference type="PROSITE" id="PS51257">
    <property type="entry name" value="PROKAR_LIPOPROTEIN"/>
    <property type="match status" value="1"/>
</dbReference>
<dbReference type="Gene3D" id="3.10.50.40">
    <property type="match status" value="1"/>
</dbReference>
<dbReference type="EMBL" id="QKXH01000002">
    <property type="protein sequence ID" value="PZX94938.1"/>
    <property type="molecule type" value="Genomic_DNA"/>
</dbReference>
<dbReference type="EC" id="5.2.1.8" evidence="6"/>
<evidence type="ECO:0000256" key="3">
    <source>
        <dbReference type="ARBA" id="ARBA00023110"/>
    </source>
</evidence>
<dbReference type="PANTHER" id="PTHR43811:SF19">
    <property type="entry name" value="39 KDA FK506-BINDING NUCLEAR PROTEIN"/>
    <property type="match status" value="1"/>
</dbReference>